<dbReference type="EMBL" id="MCBR01018116">
    <property type="protein sequence ID" value="RKF58716.1"/>
    <property type="molecule type" value="Genomic_DNA"/>
</dbReference>
<dbReference type="InterPro" id="IPR036397">
    <property type="entry name" value="RNaseH_sf"/>
</dbReference>
<dbReference type="SUPFAM" id="SSF53098">
    <property type="entry name" value="Ribonuclease H-like"/>
    <property type="match status" value="1"/>
</dbReference>
<accession>A0A420HMS9</accession>
<dbReference type="OrthoDB" id="3561256at2759"/>
<sequence length="251" mass="29310">YETNKDIQDLISTVNSCERRIPSAFVQKIYSPYGSTQNLQRPSIYKNKLFVLVENLLRFSLLQLHHLQVRLRYPGYKSMYKLTKAVILEGPPDNGVNSLYNAVHRRLFRSTGLVKEFINDSCREIDSKLRKLICQLYNINIKYSWAHHPETDCQTEVINKSVKSYLRKLFALNNRINRAIGMSLFFANFGYYPRLGIEPASPNETRDPRLERADNIIKRTRAMDQKLGILIRSAQEEYAYHANKNRSPHPN</sequence>
<dbReference type="InterPro" id="IPR012337">
    <property type="entry name" value="RNaseH-like_sf"/>
</dbReference>
<name>A0A420HMS9_9PEZI</name>
<protein>
    <recommendedName>
        <fullName evidence="3">Integrase catalytic domain-containing protein</fullName>
    </recommendedName>
</protein>
<evidence type="ECO:0008006" key="3">
    <source>
        <dbReference type="Google" id="ProtNLM"/>
    </source>
</evidence>
<reference evidence="1 2" key="1">
    <citation type="journal article" date="2018" name="BMC Genomics">
        <title>Comparative genome analyses reveal sequence features reflecting distinct modes of host-adaptation between dicot and monocot powdery mildew.</title>
        <authorList>
            <person name="Wu Y."/>
            <person name="Ma X."/>
            <person name="Pan Z."/>
            <person name="Kale S.D."/>
            <person name="Song Y."/>
            <person name="King H."/>
            <person name="Zhang Q."/>
            <person name="Presley C."/>
            <person name="Deng X."/>
            <person name="Wei C.I."/>
            <person name="Xiao S."/>
        </authorList>
    </citation>
    <scope>NUCLEOTIDE SEQUENCE [LARGE SCALE GENOMIC DNA]</scope>
    <source>
        <strain evidence="1">UCSC1</strain>
    </source>
</reference>
<proteinExistence type="predicted"/>
<dbReference type="Gene3D" id="3.30.420.10">
    <property type="entry name" value="Ribonuclease H-like superfamily/Ribonuclease H"/>
    <property type="match status" value="1"/>
</dbReference>
<dbReference type="GO" id="GO:0003676">
    <property type="term" value="F:nucleic acid binding"/>
    <property type="evidence" value="ECO:0007669"/>
    <property type="project" value="InterPro"/>
</dbReference>
<dbReference type="Proteomes" id="UP000285405">
    <property type="component" value="Unassembled WGS sequence"/>
</dbReference>
<feature type="non-terminal residue" evidence="1">
    <location>
        <position position="1"/>
    </location>
</feature>
<evidence type="ECO:0000313" key="1">
    <source>
        <dbReference type="EMBL" id="RKF58716.1"/>
    </source>
</evidence>
<dbReference type="AlphaFoldDB" id="A0A420HMS9"/>
<organism evidence="1 2">
    <name type="scientific">Golovinomyces cichoracearum</name>
    <dbReference type="NCBI Taxonomy" id="62708"/>
    <lineage>
        <taxon>Eukaryota</taxon>
        <taxon>Fungi</taxon>
        <taxon>Dikarya</taxon>
        <taxon>Ascomycota</taxon>
        <taxon>Pezizomycotina</taxon>
        <taxon>Leotiomycetes</taxon>
        <taxon>Erysiphales</taxon>
        <taxon>Erysiphaceae</taxon>
        <taxon>Golovinomyces</taxon>
    </lineage>
</organism>
<evidence type="ECO:0000313" key="2">
    <source>
        <dbReference type="Proteomes" id="UP000285405"/>
    </source>
</evidence>
<gene>
    <name evidence="1" type="ORF">GcC1_181011</name>
</gene>
<comment type="caution">
    <text evidence="1">The sequence shown here is derived from an EMBL/GenBank/DDBJ whole genome shotgun (WGS) entry which is preliminary data.</text>
</comment>